<name>A0A077NS54_XENBV</name>
<protein>
    <submittedName>
        <fullName evidence="3">Putative Gramicidin S biosynthesis protein GrsT</fullName>
        <ecNumber evidence="3">3.1.2.-</ecNumber>
    </submittedName>
</protein>
<evidence type="ECO:0000259" key="2">
    <source>
        <dbReference type="Pfam" id="PF00975"/>
    </source>
</evidence>
<evidence type="ECO:0000256" key="1">
    <source>
        <dbReference type="ARBA" id="ARBA00007169"/>
    </source>
</evidence>
<comment type="similarity">
    <text evidence="1">Belongs to the thioesterase family.</text>
</comment>
<sequence>MSTSHAWAGLSRHAQNEQMKMVVFPFAGGNATAFHSWLRDLPGHDWLSLDILQLPGRADRVNEALLTDFNQIVDGIFPDLVRLAGEGPLLMMGYSMGACLAYELTLRLEHRCGVSPVGLLLAARKAPTFHYATEERRYFDQERMRKEIRRLGGTPEAVLRNPEVFEHFYKVLSADFQALESYRPDLNSVVQAPIAVIGGIDDPETDIGQLYAWQRHAHSSFDLHMLKGGHFFIQTEKQALLRLLHHYAVIFKDRF</sequence>
<feature type="domain" description="Thioesterase" evidence="2">
    <location>
        <begin position="21"/>
        <end position="246"/>
    </location>
</feature>
<accession>A0A077NS54</accession>
<dbReference type="Pfam" id="PF00975">
    <property type="entry name" value="Thioesterase"/>
    <property type="match status" value="1"/>
</dbReference>
<dbReference type="GO" id="GO:0008610">
    <property type="term" value="P:lipid biosynthetic process"/>
    <property type="evidence" value="ECO:0007669"/>
    <property type="project" value="TreeGrafter"/>
</dbReference>
<comment type="caution">
    <text evidence="3">The sequence shown here is derived from an EMBL/GenBank/DDBJ whole genome shotgun (WGS) entry which is preliminary data.</text>
</comment>
<reference evidence="3" key="1">
    <citation type="submission" date="2013-07" db="EMBL/GenBank/DDBJ databases">
        <title>Sub-species coevolution in mutualistic symbiosis.</title>
        <authorList>
            <person name="Murfin K."/>
            <person name="Klassen J."/>
            <person name="Lee M."/>
            <person name="Forst S."/>
            <person name="Stock P."/>
            <person name="Goodrich-Blair H."/>
        </authorList>
    </citation>
    <scope>NUCLEOTIDE SEQUENCE [LARGE SCALE GENOMIC DNA]</scope>
    <source>
        <strain evidence="3">Feltiae Moldova</strain>
    </source>
</reference>
<dbReference type="InterPro" id="IPR001031">
    <property type="entry name" value="Thioesterase"/>
</dbReference>
<dbReference type="RefSeq" id="WP_038224059.1">
    <property type="nucleotide sequence ID" value="NZ_CAWLWD010000175.1"/>
</dbReference>
<dbReference type="PANTHER" id="PTHR11487:SF0">
    <property type="entry name" value="S-ACYL FATTY ACID SYNTHASE THIOESTERASE, MEDIUM CHAIN"/>
    <property type="match status" value="1"/>
</dbReference>
<dbReference type="Gene3D" id="3.40.50.1820">
    <property type="entry name" value="alpha/beta hydrolase"/>
    <property type="match status" value="1"/>
</dbReference>
<proteinExistence type="inferred from homology"/>
<dbReference type="Proteomes" id="UP000028487">
    <property type="component" value="Unassembled WGS sequence"/>
</dbReference>
<organism evidence="3 4">
    <name type="scientific">Xenorhabdus bovienii str. feltiae Moldova</name>
    <dbReference type="NCBI Taxonomy" id="1398200"/>
    <lineage>
        <taxon>Bacteria</taxon>
        <taxon>Pseudomonadati</taxon>
        <taxon>Pseudomonadota</taxon>
        <taxon>Gammaproteobacteria</taxon>
        <taxon>Enterobacterales</taxon>
        <taxon>Morganellaceae</taxon>
        <taxon>Xenorhabdus</taxon>
    </lineage>
</organism>
<evidence type="ECO:0000313" key="4">
    <source>
        <dbReference type="Proteomes" id="UP000028487"/>
    </source>
</evidence>
<dbReference type="HOGENOM" id="CLU_070456_1_1_6"/>
<gene>
    <name evidence="3" type="ORF">XBFM1_2060005</name>
</gene>
<evidence type="ECO:0000313" key="3">
    <source>
        <dbReference type="EMBL" id="CDH01338.1"/>
    </source>
</evidence>
<dbReference type="InterPro" id="IPR029058">
    <property type="entry name" value="AB_hydrolase_fold"/>
</dbReference>
<dbReference type="EC" id="3.1.2.-" evidence="3"/>
<dbReference type="EMBL" id="CBSV010000120">
    <property type="protein sequence ID" value="CDH01338.1"/>
    <property type="molecule type" value="Genomic_DNA"/>
</dbReference>
<dbReference type="SUPFAM" id="SSF53474">
    <property type="entry name" value="alpha/beta-Hydrolases"/>
    <property type="match status" value="1"/>
</dbReference>
<dbReference type="PANTHER" id="PTHR11487">
    <property type="entry name" value="THIOESTERASE"/>
    <property type="match status" value="1"/>
</dbReference>
<dbReference type="InterPro" id="IPR012223">
    <property type="entry name" value="TEII"/>
</dbReference>
<dbReference type="AlphaFoldDB" id="A0A077NS54"/>
<dbReference type="GO" id="GO:0016787">
    <property type="term" value="F:hydrolase activity"/>
    <property type="evidence" value="ECO:0007669"/>
    <property type="project" value="UniProtKB-KW"/>
</dbReference>
<keyword evidence="3" id="KW-0378">Hydrolase</keyword>